<proteinExistence type="predicted"/>
<dbReference type="EMBL" id="UYRT01006624">
    <property type="protein sequence ID" value="VDK40832.1"/>
    <property type="molecule type" value="Genomic_DNA"/>
</dbReference>
<reference evidence="5" key="1">
    <citation type="submission" date="2016-06" db="UniProtKB">
        <authorList>
            <consortium name="WormBaseParasite"/>
        </authorList>
    </citation>
    <scope>IDENTIFICATION</scope>
</reference>
<keyword evidence="1" id="KW-0812">Transmembrane</keyword>
<keyword evidence="1" id="KW-1133">Transmembrane helix</keyword>
<dbReference type="InterPro" id="IPR045197">
    <property type="entry name" value="NUP210-like"/>
</dbReference>
<accession>A0A183D4W4</accession>
<evidence type="ECO:0000313" key="4">
    <source>
        <dbReference type="Proteomes" id="UP000271098"/>
    </source>
</evidence>
<keyword evidence="4" id="KW-1185">Reference proteome</keyword>
<feature type="domain" description="NUP210 Ig-like" evidence="2">
    <location>
        <begin position="4"/>
        <end position="101"/>
    </location>
</feature>
<reference evidence="3 4" key="2">
    <citation type="submission" date="2018-11" db="EMBL/GenBank/DDBJ databases">
        <authorList>
            <consortium name="Pathogen Informatics"/>
        </authorList>
    </citation>
    <scope>NUCLEOTIDE SEQUENCE [LARGE SCALE GENOMIC DNA]</scope>
</reference>
<gene>
    <name evidence="3" type="ORF">GPUH_LOCUS3755</name>
</gene>
<dbReference type="Pfam" id="PF22959">
    <property type="entry name" value="Ig_NUP210_15th"/>
    <property type="match status" value="1"/>
</dbReference>
<dbReference type="PANTHER" id="PTHR23019:SF0">
    <property type="entry name" value="NUCLEAR PORE MEMBRANE GLYCOPROTEIN 210"/>
    <property type="match status" value="1"/>
</dbReference>
<feature type="transmembrane region" description="Helical" evidence="1">
    <location>
        <begin position="215"/>
        <end position="233"/>
    </location>
</feature>
<organism evidence="5">
    <name type="scientific">Gongylonema pulchrum</name>
    <dbReference type="NCBI Taxonomy" id="637853"/>
    <lineage>
        <taxon>Eukaryota</taxon>
        <taxon>Metazoa</taxon>
        <taxon>Ecdysozoa</taxon>
        <taxon>Nematoda</taxon>
        <taxon>Chromadorea</taxon>
        <taxon>Rhabditida</taxon>
        <taxon>Spirurina</taxon>
        <taxon>Spiruromorpha</taxon>
        <taxon>Spiruroidea</taxon>
        <taxon>Gongylonematidae</taxon>
        <taxon>Gongylonema</taxon>
    </lineage>
</organism>
<sequence length="234" mass="26691">MPVAALHLHVKYTNLPEKPLTALPLGYRLNFNVESRDHLGRTFDAAKHLLNFRPHRFDLTEIFPSNDNHSFDILLKEVGETVFKVWDRNNPELEVFLRLPVADAILPRLDSLTVSEIICFNSPLPTVVWKELDAKRHFQFVDAAGGVAVAREAGEAVVASYDLENQAIFTKMKIVPATSLYFSAAPSFISNIKGHRYVLPVTVDNEGHSPSNVHGTGYFFYFLFFPWYWLFFFS</sequence>
<name>A0A183D4W4_9BILA</name>
<dbReference type="WBParaSite" id="GPUH_0000376201-mRNA-1">
    <property type="protein sequence ID" value="GPUH_0000376201-mRNA-1"/>
    <property type="gene ID" value="GPUH_0000376201"/>
</dbReference>
<dbReference type="InterPro" id="IPR055094">
    <property type="entry name" value="NUP210_Ig15"/>
</dbReference>
<evidence type="ECO:0000256" key="1">
    <source>
        <dbReference type="SAM" id="Phobius"/>
    </source>
</evidence>
<evidence type="ECO:0000313" key="3">
    <source>
        <dbReference type="EMBL" id="VDK40832.1"/>
    </source>
</evidence>
<keyword evidence="1" id="KW-0472">Membrane</keyword>
<protein>
    <recommendedName>
        <fullName evidence="2">NUP210 Ig-like domain-containing protein</fullName>
    </recommendedName>
</protein>
<dbReference type="GO" id="GO:0005643">
    <property type="term" value="C:nuclear pore"/>
    <property type="evidence" value="ECO:0007669"/>
    <property type="project" value="TreeGrafter"/>
</dbReference>
<evidence type="ECO:0000259" key="2">
    <source>
        <dbReference type="Pfam" id="PF22959"/>
    </source>
</evidence>
<evidence type="ECO:0000313" key="5">
    <source>
        <dbReference type="WBParaSite" id="GPUH_0000376201-mRNA-1"/>
    </source>
</evidence>
<dbReference type="OrthoDB" id="5808772at2759"/>
<dbReference type="Proteomes" id="UP000271098">
    <property type="component" value="Unassembled WGS sequence"/>
</dbReference>
<dbReference type="PANTHER" id="PTHR23019">
    <property type="entry name" value="NUCLEAR PORE MEMBRANE GLYCOPROTEIN GP210-RELATED"/>
    <property type="match status" value="1"/>
</dbReference>
<dbReference type="AlphaFoldDB" id="A0A183D4W4"/>